<reference evidence="3 4" key="1">
    <citation type="submission" date="2016-10" db="EMBL/GenBank/DDBJ databases">
        <authorList>
            <person name="de Groot N.N."/>
        </authorList>
    </citation>
    <scope>NUCLEOTIDE SEQUENCE [LARGE SCALE GENOMIC DNA]</scope>
    <source>
        <strain evidence="3 4">CGMCC 1.6493</strain>
    </source>
</reference>
<dbReference type="GO" id="GO:0016020">
    <property type="term" value="C:membrane"/>
    <property type="evidence" value="ECO:0007669"/>
    <property type="project" value="TreeGrafter"/>
</dbReference>
<gene>
    <name evidence="3" type="ORF">SAMN04487956_1196</name>
</gene>
<dbReference type="Gene3D" id="3.40.50.1820">
    <property type="entry name" value="alpha/beta hydrolase"/>
    <property type="match status" value="1"/>
</dbReference>
<keyword evidence="1" id="KW-0378">Hydrolase</keyword>
<dbReference type="Proteomes" id="UP000199594">
    <property type="component" value="Unassembled WGS sequence"/>
</dbReference>
<dbReference type="Pfam" id="PF12697">
    <property type="entry name" value="Abhydrolase_6"/>
    <property type="match status" value="1"/>
</dbReference>
<organism evidence="3 4">
    <name type="scientific">Halomonas saccharevitans</name>
    <dbReference type="NCBI Taxonomy" id="416872"/>
    <lineage>
        <taxon>Bacteria</taxon>
        <taxon>Pseudomonadati</taxon>
        <taxon>Pseudomonadota</taxon>
        <taxon>Gammaproteobacteria</taxon>
        <taxon>Oceanospirillales</taxon>
        <taxon>Halomonadaceae</taxon>
        <taxon>Halomonas</taxon>
    </lineage>
</organism>
<name>A0A1I7ANW7_9GAMM</name>
<dbReference type="SUPFAM" id="SSF53474">
    <property type="entry name" value="alpha/beta-Hydrolases"/>
    <property type="match status" value="1"/>
</dbReference>
<evidence type="ECO:0000256" key="1">
    <source>
        <dbReference type="ARBA" id="ARBA00022801"/>
    </source>
</evidence>
<dbReference type="PANTHER" id="PTHR43798:SF31">
    <property type="entry name" value="AB HYDROLASE SUPERFAMILY PROTEIN YCLE"/>
    <property type="match status" value="1"/>
</dbReference>
<dbReference type="OrthoDB" id="9780744at2"/>
<dbReference type="RefSeq" id="WP_089849695.1">
    <property type="nucleotide sequence ID" value="NZ_FPAQ01000019.1"/>
</dbReference>
<evidence type="ECO:0000259" key="2">
    <source>
        <dbReference type="Pfam" id="PF12697"/>
    </source>
</evidence>
<evidence type="ECO:0000313" key="3">
    <source>
        <dbReference type="EMBL" id="SFT76632.1"/>
    </source>
</evidence>
<sequence>MTRLVMLSGWGCDARIWRPLAAHWPNRREAGLKVSTPDWPGYATRPALDDPEDLAGLAEAMAADLPEDAVWVGWSLGGLLAAALLDHLPAPRGLVLLGMGAHFCHPDGVSHEDLATFRTAFRRDPQATRAHFLRWQLRGEPSPRAAHRQLLELLGPAPAAPSATLAAGLGQLARLDHRHSLAAPPCPIWQIVGEHDPLLPPSDRDAADVRLADAGHCPMLSQPRALAECLAAIAEERAP</sequence>
<proteinExistence type="predicted"/>
<dbReference type="AlphaFoldDB" id="A0A1I7ANW7"/>
<evidence type="ECO:0000313" key="4">
    <source>
        <dbReference type="Proteomes" id="UP000199594"/>
    </source>
</evidence>
<dbReference type="EMBL" id="FPAQ01000019">
    <property type="protein sequence ID" value="SFT76632.1"/>
    <property type="molecule type" value="Genomic_DNA"/>
</dbReference>
<feature type="domain" description="AB hydrolase-1" evidence="2">
    <location>
        <begin position="4"/>
        <end position="228"/>
    </location>
</feature>
<protein>
    <submittedName>
        <fullName evidence="3">Pimeloyl-[acyl-carrier protein] methyl ester esterase</fullName>
    </submittedName>
</protein>
<dbReference type="InterPro" id="IPR029058">
    <property type="entry name" value="AB_hydrolase_fold"/>
</dbReference>
<dbReference type="PANTHER" id="PTHR43798">
    <property type="entry name" value="MONOACYLGLYCEROL LIPASE"/>
    <property type="match status" value="1"/>
</dbReference>
<dbReference type="InterPro" id="IPR050266">
    <property type="entry name" value="AB_hydrolase_sf"/>
</dbReference>
<dbReference type="GO" id="GO:0016787">
    <property type="term" value="F:hydrolase activity"/>
    <property type="evidence" value="ECO:0007669"/>
    <property type="project" value="UniProtKB-KW"/>
</dbReference>
<dbReference type="InterPro" id="IPR000073">
    <property type="entry name" value="AB_hydrolase_1"/>
</dbReference>
<accession>A0A1I7ANW7</accession>